<evidence type="ECO:0000256" key="6">
    <source>
        <dbReference type="SAM" id="Phobius"/>
    </source>
</evidence>
<feature type="transmembrane region" description="Helical" evidence="6">
    <location>
        <begin position="226"/>
        <end position="246"/>
    </location>
</feature>
<dbReference type="PANTHER" id="PTHR11662">
    <property type="entry name" value="SOLUTE CARRIER FAMILY 17"/>
    <property type="match status" value="1"/>
</dbReference>
<evidence type="ECO:0000256" key="5">
    <source>
        <dbReference type="ARBA" id="ARBA00038514"/>
    </source>
</evidence>
<feature type="transmembrane region" description="Helical" evidence="6">
    <location>
        <begin position="298"/>
        <end position="316"/>
    </location>
</feature>
<comment type="subcellular location">
    <subcellularLocation>
        <location evidence="1">Membrane</location>
        <topology evidence="1">Multi-pass membrane protein</topology>
    </subcellularLocation>
</comment>
<dbReference type="Pfam" id="PF07690">
    <property type="entry name" value="MFS_1"/>
    <property type="match status" value="1"/>
</dbReference>
<dbReference type="InterPro" id="IPR020846">
    <property type="entry name" value="MFS_dom"/>
</dbReference>
<feature type="transmembrane region" description="Helical" evidence="6">
    <location>
        <begin position="37"/>
        <end position="58"/>
    </location>
</feature>
<dbReference type="InterPro" id="IPR036259">
    <property type="entry name" value="MFS_trans_sf"/>
</dbReference>
<dbReference type="GO" id="GO:0016020">
    <property type="term" value="C:membrane"/>
    <property type="evidence" value="ECO:0007669"/>
    <property type="project" value="UniProtKB-SubCell"/>
</dbReference>
<feature type="transmembrane region" description="Helical" evidence="6">
    <location>
        <begin position="328"/>
        <end position="349"/>
    </location>
</feature>
<accession>A0A6M8U7M3</accession>
<dbReference type="GO" id="GO:0022857">
    <property type="term" value="F:transmembrane transporter activity"/>
    <property type="evidence" value="ECO:0007669"/>
    <property type="project" value="InterPro"/>
</dbReference>
<comment type="similarity">
    <text evidence="5">Belongs to the major facilitator superfamily. Phthalate permease family.</text>
</comment>
<evidence type="ECO:0000259" key="7">
    <source>
        <dbReference type="PROSITE" id="PS50850"/>
    </source>
</evidence>
<dbReference type="InterPro" id="IPR011701">
    <property type="entry name" value="MFS"/>
</dbReference>
<feature type="domain" description="Major facilitator superfamily (MFS) profile" evidence="7">
    <location>
        <begin position="8"/>
        <end position="415"/>
    </location>
</feature>
<feature type="transmembrane region" description="Helical" evidence="6">
    <location>
        <begin position="258"/>
        <end position="278"/>
    </location>
</feature>
<dbReference type="Proteomes" id="UP000505325">
    <property type="component" value="Chromosome"/>
</dbReference>
<dbReference type="AlphaFoldDB" id="A0A6M8U7M3"/>
<dbReference type="RefSeq" id="WP_173632692.1">
    <property type="nucleotide sequence ID" value="NZ_CP054212.1"/>
</dbReference>
<feature type="transmembrane region" description="Helical" evidence="6">
    <location>
        <begin position="361"/>
        <end position="383"/>
    </location>
</feature>
<dbReference type="SUPFAM" id="SSF103473">
    <property type="entry name" value="MFS general substrate transporter"/>
    <property type="match status" value="1"/>
</dbReference>
<name>A0A6M8U7M3_9GAMM</name>
<dbReference type="CDD" id="cd17319">
    <property type="entry name" value="MFS_ExuT_GudP_like"/>
    <property type="match status" value="1"/>
</dbReference>
<evidence type="ECO:0000256" key="1">
    <source>
        <dbReference type="ARBA" id="ARBA00004141"/>
    </source>
</evidence>
<sequence>MTKRRYLVVFMMFLVIAINYMDRVNFSVSIPNIRKDLGFSLADIGDITFVWGMVYALFNFPGGWIADKLGLRWGIFVAFGWWSLFTIASPFAGSLTGWFIIRGLMGAGESPIWPFNAKAANSWAPPSGRSTAYTLAGSGQYLGPAIGSILVGLIIVKLGWEWSFIIFGVAGLILLPFWVWIVRDTPANDPRVSLEELNVIGNQVKSNEEKIDWPGIKSVFLSRTGIGMLLVYLTFGYILFTFLNWVPSYLFYTFHMDILKSAVWSSLGAFMGFVGFLLSGPFNDGLVRRYNRLTARRIGTAAPMFVAACCVVLSLITAKTGYGEVTAVLIGAVQLFMNMTVGAWAVNIIDISPNQVSTGVVYGIFNGVLNVMGACNSLILTAIASHYGFPVAFSSALVFMAIFLIGILFIVDKKSYNSLVAHALKSRISSDATTTDISYDVK</sequence>
<keyword evidence="9" id="KW-1185">Reference proteome</keyword>
<protein>
    <submittedName>
        <fullName evidence="8">MFS transporter</fullName>
    </submittedName>
</protein>
<proteinExistence type="inferred from homology"/>
<evidence type="ECO:0000256" key="4">
    <source>
        <dbReference type="ARBA" id="ARBA00023136"/>
    </source>
</evidence>
<feature type="transmembrane region" description="Helical" evidence="6">
    <location>
        <begin position="78"/>
        <end position="101"/>
    </location>
</feature>
<evidence type="ECO:0000256" key="3">
    <source>
        <dbReference type="ARBA" id="ARBA00022989"/>
    </source>
</evidence>
<feature type="transmembrane region" description="Helical" evidence="6">
    <location>
        <begin position="162"/>
        <end position="181"/>
    </location>
</feature>
<dbReference type="EMBL" id="CP054212">
    <property type="protein sequence ID" value="QKJ85619.1"/>
    <property type="molecule type" value="Genomic_DNA"/>
</dbReference>
<dbReference type="InterPro" id="IPR050382">
    <property type="entry name" value="MFS_Na/Anion_cotransporter"/>
</dbReference>
<gene>
    <name evidence="8" type="ORF">PMPD1_0647</name>
</gene>
<keyword evidence="3 6" id="KW-1133">Transmembrane helix</keyword>
<dbReference type="KEGG" id="pmak:PMPD1_0647"/>
<evidence type="ECO:0000256" key="2">
    <source>
        <dbReference type="ARBA" id="ARBA00022692"/>
    </source>
</evidence>
<feature type="transmembrane region" description="Helical" evidence="6">
    <location>
        <begin position="389"/>
        <end position="411"/>
    </location>
</feature>
<feature type="transmembrane region" description="Helical" evidence="6">
    <location>
        <begin position="6"/>
        <end position="25"/>
    </location>
</feature>
<dbReference type="Gene3D" id="1.20.1250.20">
    <property type="entry name" value="MFS general substrate transporter like domains"/>
    <property type="match status" value="2"/>
</dbReference>
<keyword evidence="2 6" id="KW-0812">Transmembrane</keyword>
<evidence type="ECO:0000313" key="8">
    <source>
        <dbReference type="EMBL" id="QKJ85619.1"/>
    </source>
</evidence>
<keyword evidence="4 6" id="KW-0472">Membrane</keyword>
<evidence type="ECO:0000313" key="9">
    <source>
        <dbReference type="Proteomes" id="UP000505325"/>
    </source>
</evidence>
<dbReference type="PANTHER" id="PTHR11662:SF399">
    <property type="entry name" value="FI19708P1-RELATED"/>
    <property type="match status" value="1"/>
</dbReference>
<dbReference type="PROSITE" id="PS50850">
    <property type="entry name" value="MFS"/>
    <property type="match status" value="1"/>
</dbReference>
<organism evidence="8 9">
    <name type="scientific">Paramixta manurensis</name>
    <dbReference type="NCBI Taxonomy" id="2740817"/>
    <lineage>
        <taxon>Bacteria</taxon>
        <taxon>Pseudomonadati</taxon>
        <taxon>Pseudomonadota</taxon>
        <taxon>Gammaproteobacteria</taxon>
        <taxon>Enterobacterales</taxon>
        <taxon>Erwiniaceae</taxon>
        <taxon>Paramixta</taxon>
    </lineage>
</organism>
<reference evidence="8 9" key="1">
    <citation type="submission" date="2020-06" db="EMBL/GenBank/DDBJ databases">
        <title>Genome sequence of Paramixta manurensis strain PD-1.</title>
        <authorList>
            <person name="Lee C.W."/>
            <person name="Kim J."/>
        </authorList>
    </citation>
    <scope>NUCLEOTIDE SEQUENCE [LARGE SCALE GENOMIC DNA]</scope>
    <source>
        <strain evidence="8 9">PD-1</strain>
    </source>
</reference>